<evidence type="ECO:0000313" key="1">
    <source>
        <dbReference type="EMBL" id="ORZ17119.1"/>
    </source>
</evidence>
<comment type="caution">
    <text evidence="1">The sequence shown here is derived from an EMBL/GenBank/DDBJ whole genome shotgun (WGS) entry which is preliminary data.</text>
</comment>
<protein>
    <submittedName>
        <fullName evidence="1">Uncharacterized protein</fullName>
    </submittedName>
</protein>
<gene>
    <name evidence="1" type="ORF">BCR42DRAFT_413956</name>
</gene>
<dbReference type="EMBL" id="MCGE01000010">
    <property type="protein sequence ID" value="ORZ17119.1"/>
    <property type="molecule type" value="Genomic_DNA"/>
</dbReference>
<dbReference type="Proteomes" id="UP000193560">
    <property type="component" value="Unassembled WGS sequence"/>
</dbReference>
<keyword evidence="2" id="KW-1185">Reference proteome</keyword>
<dbReference type="OrthoDB" id="2287448at2759"/>
<dbReference type="AlphaFoldDB" id="A0A1X2IID9"/>
<accession>A0A1X2IID9</accession>
<sequence length="227" mass="25131">MESFMTILPPYVHQYIDKYPPTECFNVLKDLICFAVLYSNDRERINYLSLELLQKGADGAVTHKPYISSGSALSTLSASAPSTNVTSPHYLSPVSVTKAIPFTVQQQHSSEQLDFECSTILEEQGVLDSRHMAGVDMDHILSPNSVPATHSTTADAGRKSTMPYTFPEWWAHPDSGSNDGLNDYAGKNIARFESPISSNEQKVSDDTPKQLTTTQKMNITNWIPSKL</sequence>
<evidence type="ECO:0000313" key="2">
    <source>
        <dbReference type="Proteomes" id="UP000193560"/>
    </source>
</evidence>
<organism evidence="1 2">
    <name type="scientific">Absidia repens</name>
    <dbReference type="NCBI Taxonomy" id="90262"/>
    <lineage>
        <taxon>Eukaryota</taxon>
        <taxon>Fungi</taxon>
        <taxon>Fungi incertae sedis</taxon>
        <taxon>Mucoromycota</taxon>
        <taxon>Mucoromycotina</taxon>
        <taxon>Mucoromycetes</taxon>
        <taxon>Mucorales</taxon>
        <taxon>Cunninghamellaceae</taxon>
        <taxon>Absidia</taxon>
    </lineage>
</organism>
<reference evidence="1 2" key="1">
    <citation type="submission" date="2016-07" db="EMBL/GenBank/DDBJ databases">
        <title>Pervasive Adenine N6-methylation of Active Genes in Fungi.</title>
        <authorList>
            <consortium name="DOE Joint Genome Institute"/>
            <person name="Mondo S.J."/>
            <person name="Dannebaum R.O."/>
            <person name="Kuo R.C."/>
            <person name="Labutti K."/>
            <person name="Haridas S."/>
            <person name="Kuo A."/>
            <person name="Salamov A."/>
            <person name="Ahrendt S.R."/>
            <person name="Lipzen A."/>
            <person name="Sullivan W."/>
            <person name="Andreopoulos W.B."/>
            <person name="Clum A."/>
            <person name="Lindquist E."/>
            <person name="Daum C."/>
            <person name="Ramamoorthy G.K."/>
            <person name="Gryganskyi A."/>
            <person name="Culley D."/>
            <person name="Magnuson J.K."/>
            <person name="James T.Y."/>
            <person name="O'Malley M.A."/>
            <person name="Stajich J.E."/>
            <person name="Spatafora J.W."/>
            <person name="Visel A."/>
            <person name="Grigoriev I.V."/>
        </authorList>
    </citation>
    <scope>NUCLEOTIDE SEQUENCE [LARGE SCALE GENOMIC DNA]</scope>
    <source>
        <strain evidence="1 2">NRRL 1336</strain>
    </source>
</reference>
<name>A0A1X2IID9_9FUNG</name>
<proteinExistence type="predicted"/>